<dbReference type="STRING" id="745820.SAMN04488053_11329"/>
<organism evidence="4 5">
    <name type="scientific">Alkalicoccus daliensis</name>
    <dbReference type="NCBI Taxonomy" id="745820"/>
    <lineage>
        <taxon>Bacteria</taxon>
        <taxon>Bacillati</taxon>
        <taxon>Bacillota</taxon>
        <taxon>Bacilli</taxon>
        <taxon>Bacillales</taxon>
        <taxon>Bacillaceae</taxon>
        <taxon>Alkalicoccus</taxon>
    </lineage>
</organism>
<dbReference type="EMBL" id="FNIL01000013">
    <property type="protein sequence ID" value="SDO41240.1"/>
    <property type="molecule type" value="Genomic_DNA"/>
</dbReference>
<dbReference type="PANTHER" id="PTHR35344">
    <property type="entry name" value="GAS VESICLE STRUCTURAL PROTEIN 2-RELATED"/>
    <property type="match status" value="1"/>
</dbReference>
<sequence length="107" mass="11945">MEDMQPANLSNGLVEILETVLDKGVVIAGDISINLQDVELLTIKIRLVVASVDKAKEVGIDWWESDPLYSTRAVEAEKENELLKEKIHQLEARIGSDTPTTKEENDE</sequence>
<dbReference type="InterPro" id="IPR000638">
    <property type="entry name" value="Gas-vesicle_GvpA-like"/>
</dbReference>
<dbReference type="Pfam" id="PF00741">
    <property type="entry name" value="Gas_vesicle"/>
    <property type="match status" value="1"/>
</dbReference>
<keyword evidence="5" id="KW-1185">Reference proteome</keyword>
<proteinExistence type="inferred from homology"/>
<dbReference type="Proteomes" id="UP000198778">
    <property type="component" value="Unassembled WGS sequence"/>
</dbReference>
<dbReference type="PANTHER" id="PTHR35344:SF4">
    <property type="entry name" value="GAS VESICLE PROTEIN A1"/>
    <property type="match status" value="1"/>
</dbReference>
<dbReference type="GO" id="GO:0005198">
    <property type="term" value="F:structural molecule activity"/>
    <property type="evidence" value="ECO:0007669"/>
    <property type="project" value="InterPro"/>
</dbReference>
<protein>
    <submittedName>
        <fullName evidence="4">Gas vesicle protein</fullName>
    </submittedName>
</protein>
<dbReference type="InterPro" id="IPR050530">
    <property type="entry name" value="GvpA"/>
</dbReference>
<evidence type="ECO:0000313" key="5">
    <source>
        <dbReference type="Proteomes" id="UP000198778"/>
    </source>
</evidence>
<evidence type="ECO:0000256" key="3">
    <source>
        <dbReference type="ARBA" id="ARBA00035646"/>
    </source>
</evidence>
<dbReference type="InterPro" id="IPR018493">
    <property type="entry name" value="GvpA-like_CS"/>
</dbReference>
<comment type="subcellular location">
    <subcellularLocation>
        <location evidence="2">Gas vesicle</location>
    </subcellularLocation>
</comment>
<keyword evidence="1" id="KW-0304">Gas vesicle</keyword>
<reference evidence="5" key="1">
    <citation type="submission" date="2016-10" db="EMBL/GenBank/DDBJ databases">
        <authorList>
            <person name="Varghese N."/>
            <person name="Submissions S."/>
        </authorList>
    </citation>
    <scope>NUCLEOTIDE SEQUENCE [LARGE SCALE GENOMIC DNA]</scope>
    <source>
        <strain evidence="5">CGMCC 1.10369</strain>
    </source>
</reference>
<name>A0A1H0JCG6_9BACI</name>
<dbReference type="AlphaFoldDB" id="A0A1H0JCG6"/>
<accession>A0A1H0JCG6</accession>
<dbReference type="GO" id="GO:0012506">
    <property type="term" value="C:vesicle membrane"/>
    <property type="evidence" value="ECO:0007669"/>
    <property type="project" value="InterPro"/>
</dbReference>
<gene>
    <name evidence="4" type="ORF">SAMN04488053_11329</name>
</gene>
<evidence type="ECO:0000256" key="2">
    <source>
        <dbReference type="ARBA" id="ARBA00035108"/>
    </source>
</evidence>
<evidence type="ECO:0000313" key="4">
    <source>
        <dbReference type="EMBL" id="SDO41240.1"/>
    </source>
</evidence>
<dbReference type="GO" id="GO:0031411">
    <property type="term" value="C:gas vesicle"/>
    <property type="evidence" value="ECO:0007669"/>
    <property type="project" value="UniProtKB-SubCell"/>
</dbReference>
<comment type="similarity">
    <text evidence="3">Belongs to the gas vesicle GvpA family.</text>
</comment>
<evidence type="ECO:0000256" key="1">
    <source>
        <dbReference type="ARBA" id="ARBA00022987"/>
    </source>
</evidence>
<dbReference type="PROSITE" id="PS00234">
    <property type="entry name" value="GAS_VESICLE_A_1"/>
    <property type="match status" value="1"/>
</dbReference>